<accession>A0A1S1Z113</accession>
<dbReference type="InterPro" id="IPR026444">
    <property type="entry name" value="Secre_tail"/>
</dbReference>
<name>A0A1S1Z113_FLAPC</name>
<protein>
    <recommendedName>
        <fullName evidence="4">Secretion system C-terminal sorting domain-containing protein</fullName>
    </recommendedName>
</protein>
<feature type="chain" id="PRO_5010352877" description="Secretion system C-terminal sorting domain-containing protein" evidence="1">
    <location>
        <begin position="24"/>
        <end position="390"/>
    </location>
</feature>
<dbReference type="RefSeq" id="WP_044224221.1">
    <property type="nucleotide sequence ID" value="NZ_JRYR02000001.1"/>
</dbReference>
<evidence type="ECO:0008006" key="4">
    <source>
        <dbReference type="Google" id="ProtNLM"/>
    </source>
</evidence>
<dbReference type="EMBL" id="JRYR02000001">
    <property type="protein sequence ID" value="OHX66932.1"/>
    <property type="molecule type" value="Genomic_DNA"/>
</dbReference>
<feature type="signal peptide" evidence="1">
    <location>
        <begin position="1"/>
        <end position="23"/>
    </location>
</feature>
<proteinExistence type="predicted"/>
<dbReference type="STRING" id="915059.NH26_11540"/>
<dbReference type="OrthoDB" id="921681at2"/>
<evidence type="ECO:0000313" key="2">
    <source>
        <dbReference type="EMBL" id="OHX66932.1"/>
    </source>
</evidence>
<organism evidence="2 3">
    <name type="scientific">Flammeovirga pacifica</name>
    <dbReference type="NCBI Taxonomy" id="915059"/>
    <lineage>
        <taxon>Bacteria</taxon>
        <taxon>Pseudomonadati</taxon>
        <taxon>Bacteroidota</taxon>
        <taxon>Cytophagia</taxon>
        <taxon>Cytophagales</taxon>
        <taxon>Flammeovirgaceae</taxon>
        <taxon>Flammeovirga</taxon>
    </lineage>
</organism>
<keyword evidence="3" id="KW-1185">Reference proteome</keyword>
<evidence type="ECO:0000256" key="1">
    <source>
        <dbReference type="SAM" id="SignalP"/>
    </source>
</evidence>
<dbReference type="NCBIfam" id="TIGR04183">
    <property type="entry name" value="Por_Secre_tail"/>
    <property type="match status" value="1"/>
</dbReference>
<dbReference type="AlphaFoldDB" id="A0A1S1Z113"/>
<dbReference type="Proteomes" id="UP000179797">
    <property type="component" value="Unassembled WGS sequence"/>
</dbReference>
<comment type="caution">
    <text evidence="2">The sequence shown here is derived from an EMBL/GenBank/DDBJ whole genome shotgun (WGS) entry which is preliminary data.</text>
</comment>
<keyword evidence="1" id="KW-0732">Signal</keyword>
<gene>
    <name evidence="2" type="ORF">NH26_11540</name>
</gene>
<sequence length="390" mass="43373">MTKYNYSPISIFCLLLLSTFNYAQCDFEKQSGSTDFTSSGLVSCNTTSAQHLEFIADGANINISHIDNEVADDGIDFTINTESIFGDEGGGMFEIGPASGDFTDDGTNKYAEYSVHWTIKANTHVLIKGDLILHYGTEITIESGGVLEIDGDMSLANSNALCQECFSGDIDTREAATEEYEKKMSESIIINNENGGVIQVKGDSDLYIDLIYFTGKRNDNIVELYWGTASEINSSHFEIEKSYDQKQWETVGNVLSAGNSSVNIEYSFMDSYNSISNYYRLVEIDLNGKRTYYGPINIAEKTSALNVNMYPNILSVGDPLVLTLNNLSKNLITEVKVFDLKGRLVLSNEYEVDSYNMNFTIQSNNSIPRGMYIVYVVNGSESNNMKFVVR</sequence>
<reference evidence="2 3" key="1">
    <citation type="journal article" date="2012" name="Int. J. Syst. Evol. Microbiol.">
        <title>Flammeovirga pacifica sp. nov., isolated from deep-sea sediment.</title>
        <authorList>
            <person name="Xu H."/>
            <person name="Fu Y."/>
            <person name="Yang N."/>
            <person name="Ding Z."/>
            <person name="Lai Q."/>
            <person name="Zeng R."/>
        </authorList>
    </citation>
    <scope>NUCLEOTIDE SEQUENCE [LARGE SCALE GENOMIC DNA]</scope>
    <source>
        <strain evidence="3">DSM 24597 / LMG 26175 / WPAGA1</strain>
    </source>
</reference>
<evidence type="ECO:0000313" key="3">
    <source>
        <dbReference type="Proteomes" id="UP000179797"/>
    </source>
</evidence>